<evidence type="ECO:0000256" key="1">
    <source>
        <dbReference type="ARBA" id="ARBA00004533"/>
    </source>
</evidence>
<gene>
    <name evidence="8" type="ordered locus">B488_09710</name>
</gene>
<dbReference type="PANTHER" id="PTHR30606:SF9">
    <property type="entry name" value="LIPID A BIOSYNTHESIS LAUROYLTRANSFERASE"/>
    <property type="match status" value="1"/>
</dbReference>
<keyword evidence="4 8" id="KW-0808">Transferase</keyword>
<dbReference type="eggNOG" id="COG1560">
    <property type="taxonomic scope" value="Bacteria"/>
</dbReference>
<protein>
    <submittedName>
        <fullName evidence="8">Lipid A biosynthesis lauroyl acyltransferase</fullName>
        <ecNumber evidence="8">2.3.1.-</ecNumber>
    </submittedName>
</protein>
<keyword evidence="3" id="KW-0997">Cell inner membrane</keyword>
<evidence type="ECO:0000313" key="8">
    <source>
        <dbReference type="EMBL" id="AGA64963.1"/>
    </source>
</evidence>
<feature type="transmembrane region" description="Helical" evidence="7">
    <location>
        <begin position="6"/>
        <end position="29"/>
    </location>
</feature>
<keyword evidence="7" id="KW-0812">Transmembrane</keyword>
<accession>L0EWD2</accession>
<dbReference type="PANTHER" id="PTHR30606">
    <property type="entry name" value="LIPID A BIOSYNTHESIS LAUROYL ACYLTRANSFERASE"/>
    <property type="match status" value="1"/>
</dbReference>
<dbReference type="NCBIfam" id="NF005120">
    <property type="entry name" value="PRK06553.1"/>
    <property type="match status" value="1"/>
</dbReference>
<dbReference type="CDD" id="cd07984">
    <property type="entry name" value="LPLAT_LABLAT-like"/>
    <property type="match status" value="1"/>
</dbReference>
<keyword evidence="2" id="KW-1003">Cell membrane</keyword>
<dbReference type="InterPro" id="IPR004960">
    <property type="entry name" value="LipA_acyltrans"/>
</dbReference>
<dbReference type="HOGENOM" id="CLU_049421_4_2_5"/>
<dbReference type="STRING" id="1215343.B488_09710"/>
<dbReference type="KEGG" id="lcc:B488_09710"/>
<organism evidence="8 9">
    <name type="scientific">Liberibacter crescens (strain BT-1)</name>
    <dbReference type="NCBI Taxonomy" id="1215343"/>
    <lineage>
        <taxon>Bacteria</taxon>
        <taxon>Pseudomonadati</taxon>
        <taxon>Pseudomonadota</taxon>
        <taxon>Alphaproteobacteria</taxon>
        <taxon>Hyphomicrobiales</taxon>
        <taxon>Rhizobiaceae</taxon>
        <taxon>Liberibacter</taxon>
    </lineage>
</organism>
<evidence type="ECO:0000313" key="9">
    <source>
        <dbReference type="Proteomes" id="UP000010799"/>
    </source>
</evidence>
<evidence type="ECO:0000256" key="2">
    <source>
        <dbReference type="ARBA" id="ARBA00022475"/>
    </source>
</evidence>
<dbReference type="Pfam" id="PF03279">
    <property type="entry name" value="Lip_A_acyltrans"/>
    <property type="match status" value="1"/>
</dbReference>
<keyword evidence="6 8" id="KW-0012">Acyltransferase</keyword>
<dbReference type="EC" id="2.3.1.-" evidence="8"/>
<keyword evidence="7" id="KW-1133">Transmembrane helix</keyword>
<evidence type="ECO:0000256" key="6">
    <source>
        <dbReference type="ARBA" id="ARBA00023315"/>
    </source>
</evidence>
<proteinExistence type="predicted"/>
<evidence type="ECO:0000256" key="4">
    <source>
        <dbReference type="ARBA" id="ARBA00022679"/>
    </source>
</evidence>
<name>L0EWD2_LIBCB</name>
<dbReference type="GO" id="GO:0016746">
    <property type="term" value="F:acyltransferase activity"/>
    <property type="evidence" value="ECO:0007669"/>
    <property type="project" value="UniProtKB-KW"/>
</dbReference>
<evidence type="ECO:0000256" key="3">
    <source>
        <dbReference type="ARBA" id="ARBA00022519"/>
    </source>
</evidence>
<sequence length="298" mass="35202">MKNFRYWLVAKIAIFIIRVLKILPINFALKVASSIIRFIGPKLKRHKLILRNLQNAFPEKTRDEIHRIAIDSWEHMSRLAVECFFLDRLFDFDVKNLDDSRIEVSGLSIFLDLRDNPRPFIIFTGHTGNFELLSIVGAAYLLPISVLFRPPNNKYLAEEIFKFRSSYMSLLIPSQFGSYFELMRQLEKGFGIGLLVDQKINKGLTTTFFGQPVKTNPLLPKLVNQFNCDVYPARCIRLPNNRFRLEIEPKLDIYRDKNGNFDMTAIAQLLNDTVERWVREYPEQWLWYHDRWNIKHMI</sequence>
<dbReference type="GO" id="GO:0005886">
    <property type="term" value="C:plasma membrane"/>
    <property type="evidence" value="ECO:0007669"/>
    <property type="project" value="UniProtKB-SubCell"/>
</dbReference>
<dbReference type="GO" id="GO:0009247">
    <property type="term" value="P:glycolipid biosynthetic process"/>
    <property type="evidence" value="ECO:0007669"/>
    <property type="project" value="UniProtKB-ARBA"/>
</dbReference>
<dbReference type="AlphaFoldDB" id="L0EWD2"/>
<evidence type="ECO:0000256" key="7">
    <source>
        <dbReference type="SAM" id="Phobius"/>
    </source>
</evidence>
<reference evidence="8 9" key="1">
    <citation type="journal article" date="2012" name="Stand. Genomic Sci.">
        <title>Complete genome sequence of Liberibacter crescens BT-1.</title>
        <authorList>
            <person name="Leonard M.T."/>
            <person name="Fagen J.R."/>
            <person name="Davis-Richardson A.G."/>
            <person name="Davis M.J."/>
            <person name="Triplett E.W."/>
        </authorList>
    </citation>
    <scope>NUCLEOTIDE SEQUENCE [LARGE SCALE GENOMIC DNA]</scope>
    <source>
        <strain evidence="8 9">BT-1</strain>
    </source>
</reference>
<dbReference type="EMBL" id="CP003789">
    <property type="protein sequence ID" value="AGA64963.1"/>
    <property type="molecule type" value="Genomic_DNA"/>
</dbReference>
<keyword evidence="5 7" id="KW-0472">Membrane</keyword>
<dbReference type="PATRIC" id="fig|1215343.11.peg.999"/>
<comment type="subcellular location">
    <subcellularLocation>
        <location evidence="1">Cell inner membrane</location>
    </subcellularLocation>
</comment>
<evidence type="ECO:0000256" key="5">
    <source>
        <dbReference type="ARBA" id="ARBA00023136"/>
    </source>
</evidence>
<dbReference type="Proteomes" id="UP000010799">
    <property type="component" value="Chromosome"/>
</dbReference>
<keyword evidence="9" id="KW-1185">Reference proteome</keyword>